<dbReference type="GeneID" id="25914276"/>
<feature type="region of interest" description="Disordered" evidence="1">
    <location>
        <begin position="170"/>
        <end position="189"/>
    </location>
</feature>
<dbReference type="Pfam" id="PF10433">
    <property type="entry name" value="Beta-prop_RSE1_1st"/>
    <property type="match status" value="1"/>
</dbReference>
<evidence type="ECO:0000313" key="3">
    <source>
        <dbReference type="EMBL" id="KNC73669.1"/>
    </source>
</evidence>
<feature type="compositionally biased region" description="Basic and acidic residues" evidence="1">
    <location>
        <begin position="170"/>
        <end position="183"/>
    </location>
</feature>
<dbReference type="AlphaFoldDB" id="A0A0L0FAA6"/>
<dbReference type="STRING" id="667725.A0A0L0FAA6"/>
<dbReference type="OrthoDB" id="433457at2759"/>
<dbReference type="eggNOG" id="KOG1897">
    <property type="taxonomic scope" value="Eukaryota"/>
</dbReference>
<dbReference type="Gene3D" id="2.130.10.10">
    <property type="entry name" value="YVTN repeat-like/Quinoprotein amine dehydrogenase"/>
    <property type="match status" value="1"/>
</dbReference>
<gene>
    <name evidence="3" type="ORF">SARC_13772</name>
</gene>
<evidence type="ECO:0000313" key="4">
    <source>
        <dbReference type="Proteomes" id="UP000054560"/>
    </source>
</evidence>
<evidence type="ECO:0000259" key="2">
    <source>
        <dbReference type="Pfam" id="PF10433"/>
    </source>
</evidence>
<dbReference type="InterPro" id="IPR050358">
    <property type="entry name" value="RSE1/DDB1/CFT1"/>
</dbReference>
<dbReference type="Proteomes" id="UP000054560">
    <property type="component" value="Unassembled WGS sequence"/>
</dbReference>
<dbReference type="InterPro" id="IPR015943">
    <property type="entry name" value="WD40/YVTN_repeat-like_dom_sf"/>
</dbReference>
<protein>
    <recommendedName>
        <fullName evidence="2">RSE1/DDB1/CPSF1 first beta-propeller domain-containing protein</fullName>
    </recommendedName>
</protein>
<feature type="non-terminal residue" evidence="3">
    <location>
        <position position="1"/>
    </location>
</feature>
<reference evidence="3 4" key="1">
    <citation type="submission" date="2011-02" db="EMBL/GenBank/DDBJ databases">
        <title>The Genome Sequence of Sphaeroforma arctica JP610.</title>
        <authorList>
            <consortium name="The Broad Institute Genome Sequencing Platform"/>
            <person name="Russ C."/>
            <person name="Cuomo C."/>
            <person name="Young S.K."/>
            <person name="Zeng Q."/>
            <person name="Gargeya S."/>
            <person name="Alvarado L."/>
            <person name="Berlin A."/>
            <person name="Chapman S.B."/>
            <person name="Chen Z."/>
            <person name="Freedman E."/>
            <person name="Gellesch M."/>
            <person name="Goldberg J."/>
            <person name="Griggs A."/>
            <person name="Gujja S."/>
            <person name="Heilman E."/>
            <person name="Heiman D."/>
            <person name="Howarth C."/>
            <person name="Mehta T."/>
            <person name="Neiman D."/>
            <person name="Pearson M."/>
            <person name="Roberts A."/>
            <person name="Saif S."/>
            <person name="Shea T."/>
            <person name="Shenoy N."/>
            <person name="Sisk P."/>
            <person name="Stolte C."/>
            <person name="Sykes S."/>
            <person name="White J."/>
            <person name="Yandava C."/>
            <person name="Burger G."/>
            <person name="Gray M.W."/>
            <person name="Holland P.W.H."/>
            <person name="King N."/>
            <person name="Lang F.B.F."/>
            <person name="Roger A.J."/>
            <person name="Ruiz-Trillo I."/>
            <person name="Haas B."/>
            <person name="Nusbaum C."/>
            <person name="Birren B."/>
        </authorList>
    </citation>
    <scope>NUCLEOTIDE SEQUENCE [LARGE SCALE GENOMIC DNA]</scope>
    <source>
        <strain evidence="3 4">JP610</strain>
    </source>
</reference>
<organism evidence="3 4">
    <name type="scientific">Sphaeroforma arctica JP610</name>
    <dbReference type="NCBI Taxonomy" id="667725"/>
    <lineage>
        <taxon>Eukaryota</taxon>
        <taxon>Ichthyosporea</taxon>
        <taxon>Ichthyophonida</taxon>
        <taxon>Sphaeroforma</taxon>
    </lineage>
</organism>
<sequence>FLRRYQRPTLLILYEDHRESRHLKTYEMSMREKDMRDGPWSQNDIEAGAHLLISVHEPVGGAIVIGEQSISYHNGEYHTTIAIKNTIMTSYTALDTDKTRFLLSDHTGTLFVLKLIVSASDEVVNIAILEIGCTPWASCMTYIDNNVVFIGSAVNDSQLIRLRPDFRSKTQDYTKPDSQKGIHTEPLGY</sequence>
<dbReference type="PANTHER" id="PTHR10644">
    <property type="entry name" value="DNA REPAIR/RNA PROCESSING CPSF FAMILY"/>
    <property type="match status" value="1"/>
</dbReference>
<dbReference type="RefSeq" id="XP_014147571.1">
    <property type="nucleotide sequence ID" value="XM_014292096.1"/>
</dbReference>
<feature type="non-terminal residue" evidence="3">
    <location>
        <position position="189"/>
    </location>
</feature>
<accession>A0A0L0FAA6</accession>
<evidence type="ECO:0000256" key="1">
    <source>
        <dbReference type="SAM" id="MobiDB-lite"/>
    </source>
</evidence>
<feature type="domain" description="RSE1/DDB1/CPSF1 first beta-propeller" evidence="2">
    <location>
        <begin position="3"/>
        <end position="166"/>
    </location>
</feature>
<name>A0A0L0FAA6_9EUKA</name>
<keyword evidence="4" id="KW-1185">Reference proteome</keyword>
<dbReference type="EMBL" id="KQ245318">
    <property type="protein sequence ID" value="KNC73669.1"/>
    <property type="molecule type" value="Genomic_DNA"/>
</dbReference>
<proteinExistence type="predicted"/>
<dbReference type="InterPro" id="IPR018846">
    <property type="entry name" value="Beta-prop_RSE1/DDB1/CPSF1_1st"/>
</dbReference>